<gene>
    <name evidence="2" type="ORF">BR63_06980</name>
</gene>
<protein>
    <submittedName>
        <fullName evidence="2">NUDIX domain-containing protein</fullName>
    </submittedName>
</protein>
<dbReference type="Gene3D" id="3.90.79.10">
    <property type="entry name" value="Nucleoside Triphosphate Pyrophosphohydrolase"/>
    <property type="match status" value="1"/>
</dbReference>
<dbReference type="EMBL" id="CP045798">
    <property type="protein sequence ID" value="QNB46078.1"/>
    <property type="molecule type" value="Genomic_DNA"/>
</dbReference>
<dbReference type="KEGG" id="tfr:BR63_06980"/>
<evidence type="ECO:0000313" key="2">
    <source>
        <dbReference type="EMBL" id="QNB46078.1"/>
    </source>
</evidence>
<organism evidence="2 3">
    <name type="scientific">Thermanaerosceptrum fracticalcis</name>
    <dbReference type="NCBI Taxonomy" id="1712410"/>
    <lineage>
        <taxon>Bacteria</taxon>
        <taxon>Bacillati</taxon>
        <taxon>Bacillota</taxon>
        <taxon>Clostridia</taxon>
        <taxon>Eubacteriales</taxon>
        <taxon>Peptococcaceae</taxon>
        <taxon>Thermanaerosceptrum</taxon>
    </lineage>
</organism>
<name>A0A7G6E1X4_THEFR</name>
<proteinExistence type="predicted"/>
<accession>A0A7G6E1X4</accession>
<reference evidence="2 3" key="1">
    <citation type="journal article" date="2019" name="Front. Microbiol.">
        <title>Thermoanaerosceptrum fracticalcis gen. nov. sp. nov., a Novel Fumarate-Fermenting Microorganism From a Deep Fractured Carbonate Aquifer of the US Great Basin.</title>
        <authorList>
            <person name="Hamilton-Brehm S.D."/>
            <person name="Stewart L.E."/>
            <person name="Zavarin M."/>
            <person name="Caldwell M."/>
            <person name="Lawson P.A."/>
            <person name="Onstott T.C."/>
            <person name="Grzymski J."/>
            <person name="Neveux I."/>
            <person name="Lollar B.S."/>
            <person name="Russell C.E."/>
            <person name="Moser D.P."/>
        </authorList>
    </citation>
    <scope>NUCLEOTIDE SEQUENCE [LARGE SCALE GENOMIC DNA]</scope>
    <source>
        <strain evidence="2 3">DRI-13</strain>
    </source>
</reference>
<dbReference type="SUPFAM" id="SSF55811">
    <property type="entry name" value="Nudix"/>
    <property type="match status" value="1"/>
</dbReference>
<dbReference type="InterPro" id="IPR000086">
    <property type="entry name" value="NUDIX_hydrolase_dom"/>
</dbReference>
<keyword evidence="3" id="KW-1185">Reference proteome</keyword>
<evidence type="ECO:0000313" key="3">
    <source>
        <dbReference type="Proteomes" id="UP000515847"/>
    </source>
</evidence>
<dbReference type="AlphaFoldDB" id="A0A7G6E1X4"/>
<feature type="domain" description="Nudix hydrolase" evidence="1">
    <location>
        <begin position="2"/>
        <end position="130"/>
    </location>
</feature>
<evidence type="ECO:0000259" key="1">
    <source>
        <dbReference type="PROSITE" id="PS51462"/>
    </source>
</evidence>
<dbReference type="PROSITE" id="PS51462">
    <property type="entry name" value="NUDIX"/>
    <property type="match status" value="1"/>
</dbReference>
<dbReference type="Pfam" id="PF00293">
    <property type="entry name" value="NUDIX"/>
    <property type="match status" value="1"/>
</dbReference>
<sequence length="146" mass="16721">MLTRVCAGGVVFFEDQVFILKNDKGEWVLPKGVIRFNQLPQEVAIDRVREEGGVTAQIVSPAGETSYEFYSYSRKQPVCNRIDWFIMEAGSDSYSVNREEGFSDGGFFPIEEALEKITYSQDRSLVRLAYRKYNYYRSEELVATVG</sequence>
<dbReference type="RefSeq" id="WP_034422338.1">
    <property type="nucleotide sequence ID" value="NZ_CP045798.1"/>
</dbReference>
<dbReference type="CDD" id="cd03673">
    <property type="entry name" value="NUDIX_Ap6A_hydrolase"/>
    <property type="match status" value="1"/>
</dbReference>
<dbReference type="OrthoDB" id="1848782at2"/>
<dbReference type="Proteomes" id="UP000515847">
    <property type="component" value="Chromosome"/>
</dbReference>
<dbReference type="InterPro" id="IPR015797">
    <property type="entry name" value="NUDIX_hydrolase-like_dom_sf"/>
</dbReference>